<dbReference type="PANTHER" id="PTHR42735:SF6">
    <property type="entry name" value="SPHINGOSINE-1-PHOSPHATE LYASE 1"/>
    <property type="match status" value="1"/>
</dbReference>
<feature type="non-terminal residue" evidence="4">
    <location>
        <position position="114"/>
    </location>
</feature>
<evidence type="ECO:0000313" key="4">
    <source>
        <dbReference type="EMBL" id="RJX47190.1"/>
    </source>
</evidence>
<evidence type="ECO:0000313" key="5">
    <source>
        <dbReference type="Proteomes" id="UP000281564"/>
    </source>
</evidence>
<dbReference type="Gene3D" id="3.40.640.10">
    <property type="entry name" value="Type I PLP-dependent aspartate aminotransferase-like (Major domain)"/>
    <property type="match status" value="1"/>
</dbReference>
<dbReference type="SUPFAM" id="SSF53383">
    <property type="entry name" value="PLP-dependent transferases"/>
    <property type="match status" value="1"/>
</dbReference>
<comment type="cofactor">
    <cofactor evidence="1">
        <name>pyridoxal 5'-phosphate</name>
        <dbReference type="ChEBI" id="CHEBI:597326"/>
    </cofactor>
</comment>
<dbReference type="InterPro" id="IPR015421">
    <property type="entry name" value="PyrdxlP-dep_Trfase_major"/>
</dbReference>
<dbReference type="EMBL" id="QMDW01000066">
    <property type="protein sequence ID" value="RJX47190.1"/>
    <property type="molecule type" value="Genomic_DNA"/>
</dbReference>
<name>A0A3A6QJS9_9EURY</name>
<dbReference type="PANTHER" id="PTHR42735">
    <property type="match status" value="1"/>
</dbReference>
<keyword evidence="3" id="KW-0456">Lyase</keyword>
<dbReference type="GO" id="GO:0004068">
    <property type="term" value="F:aspartate 1-decarboxylase activity"/>
    <property type="evidence" value="ECO:0007669"/>
    <property type="project" value="TreeGrafter"/>
</dbReference>
<organism evidence="4 5">
    <name type="scientific">Halonotius pteroides</name>
    <dbReference type="NCBI Taxonomy" id="268735"/>
    <lineage>
        <taxon>Archaea</taxon>
        <taxon>Methanobacteriati</taxon>
        <taxon>Methanobacteriota</taxon>
        <taxon>Stenosarchaea group</taxon>
        <taxon>Halobacteria</taxon>
        <taxon>Halobacteriales</taxon>
        <taxon>Haloferacaceae</taxon>
        <taxon>Halonotius</taxon>
    </lineage>
</organism>
<proteinExistence type="predicted"/>
<dbReference type="InterPro" id="IPR050477">
    <property type="entry name" value="GrpII_AminoAcid_Decarb"/>
</dbReference>
<accession>A0A3A6QJS9</accession>
<dbReference type="InterPro" id="IPR015424">
    <property type="entry name" value="PyrdxlP-dep_Trfase"/>
</dbReference>
<evidence type="ECO:0000256" key="2">
    <source>
        <dbReference type="ARBA" id="ARBA00022898"/>
    </source>
</evidence>
<keyword evidence="5" id="KW-1185">Reference proteome</keyword>
<keyword evidence="2" id="KW-0663">Pyridoxal phosphate</keyword>
<reference evidence="4 5" key="1">
    <citation type="submission" date="2018-06" db="EMBL/GenBank/DDBJ databases">
        <title>Halonotius sp. F13-13 a new haloarchaeeon isolated from a solar saltern from Isla Cristina, Huelva, Spain.</title>
        <authorList>
            <person name="Duran-Viseras A."/>
            <person name="Sanchez-Porro C."/>
            <person name="Ventosa A."/>
        </authorList>
    </citation>
    <scope>NUCLEOTIDE SEQUENCE [LARGE SCALE GENOMIC DNA]</scope>
    <source>
        <strain evidence="4 5">CECT 7525</strain>
    </source>
</reference>
<sequence>MQRAEPQEFSRVLSSMCTEPHPTAREAAEQFLASNPGDPGTYGTVSTLEREAVDRLGTVAELADPAGYIASGGTESNVQAIRLARNRADTRTPNFVAPESAHFSFRKAAGVLGV</sequence>
<comment type="caution">
    <text evidence="4">The sequence shown here is derived from an EMBL/GenBank/DDBJ whole genome shotgun (WGS) entry which is preliminary data.</text>
</comment>
<dbReference type="Proteomes" id="UP000281564">
    <property type="component" value="Unassembled WGS sequence"/>
</dbReference>
<evidence type="ECO:0000256" key="1">
    <source>
        <dbReference type="ARBA" id="ARBA00001933"/>
    </source>
</evidence>
<protein>
    <submittedName>
        <fullName evidence="4">Tyrosine decarboxylase MfnA</fullName>
    </submittedName>
</protein>
<evidence type="ECO:0000256" key="3">
    <source>
        <dbReference type="ARBA" id="ARBA00023239"/>
    </source>
</evidence>
<gene>
    <name evidence="4" type="ORF">DP106_15040</name>
</gene>
<dbReference type="GO" id="GO:0015937">
    <property type="term" value="P:coenzyme A biosynthetic process"/>
    <property type="evidence" value="ECO:0007669"/>
    <property type="project" value="TreeGrafter"/>
</dbReference>
<dbReference type="AlphaFoldDB" id="A0A3A6QJS9"/>